<dbReference type="PANTHER" id="PTHR11103">
    <property type="entry name" value="SLR1189 PROTEIN"/>
    <property type="match status" value="1"/>
</dbReference>
<feature type="region of interest" description="Disordered" evidence="4">
    <location>
        <begin position="325"/>
        <end position="344"/>
    </location>
</feature>
<keyword evidence="7" id="KW-1185">Reference proteome</keyword>
<evidence type="ECO:0000256" key="2">
    <source>
        <dbReference type="ARBA" id="ARBA00022679"/>
    </source>
</evidence>
<sequence length="344" mass="35888">MSDKLAQMLKTRDWILADGATGTNLFALGLEHGDAPERWNLEETDKVKAHYRSFIDAGSDLVLTNTFGGTANRLKLHDMQDKVHEINAAAARLLAEAIAESGRDVICAGDVGPTGDLFAPVGPLTHADGVAAFTAQMQGLKDGGADLVWIETMSSEEEYNAALEAAAAVGMPCVGTMSFDTNGRTMMGVTPTRLAGIVHACGHDHAPIAWGGNCGTGASDLLVGVISAADAITEHDVIVTKANCGIPEYHEGAIRYTGTTELMADYACIARDLGVKIIGGCCGTTPNHIAAMREALESTPRGPKPGVDEILARLGPVTGTTMELLSGASAAPARRPGRRRRGAA</sequence>
<dbReference type="Proteomes" id="UP000199118">
    <property type="component" value="Unassembled WGS sequence"/>
</dbReference>
<dbReference type="Gene3D" id="3.20.20.330">
    <property type="entry name" value="Homocysteine-binding-like domain"/>
    <property type="match status" value="1"/>
</dbReference>
<dbReference type="AlphaFoldDB" id="A0A1H3B1Q6"/>
<evidence type="ECO:0000256" key="3">
    <source>
        <dbReference type="PROSITE-ProRule" id="PRU00333"/>
    </source>
</evidence>
<comment type="cofactor">
    <cofactor evidence="3">
        <name>Zn(2+)</name>
        <dbReference type="ChEBI" id="CHEBI:29105"/>
    </cofactor>
</comment>
<dbReference type="NCBIfam" id="NF005718">
    <property type="entry name" value="PRK07534.1"/>
    <property type="match status" value="1"/>
</dbReference>
<dbReference type="STRING" id="356660.SAMN05444336_104388"/>
<reference evidence="6 7" key="1">
    <citation type="submission" date="2016-10" db="EMBL/GenBank/DDBJ databases">
        <authorList>
            <person name="de Groot N.N."/>
        </authorList>
    </citation>
    <scope>NUCLEOTIDE SEQUENCE [LARGE SCALE GENOMIC DNA]</scope>
    <source>
        <strain evidence="6 7">DSM 17890</strain>
    </source>
</reference>
<proteinExistence type="predicted"/>
<evidence type="ECO:0000256" key="4">
    <source>
        <dbReference type="SAM" id="MobiDB-lite"/>
    </source>
</evidence>
<dbReference type="GO" id="GO:0032259">
    <property type="term" value="P:methylation"/>
    <property type="evidence" value="ECO:0007669"/>
    <property type="project" value="UniProtKB-KW"/>
</dbReference>
<dbReference type="PROSITE" id="PS50970">
    <property type="entry name" value="HCY"/>
    <property type="match status" value="1"/>
</dbReference>
<dbReference type="InterPro" id="IPR003726">
    <property type="entry name" value="HCY_dom"/>
</dbReference>
<organism evidence="6 7">
    <name type="scientific">Albimonas donghaensis</name>
    <dbReference type="NCBI Taxonomy" id="356660"/>
    <lineage>
        <taxon>Bacteria</taxon>
        <taxon>Pseudomonadati</taxon>
        <taxon>Pseudomonadota</taxon>
        <taxon>Alphaproteobacteria</taxon>
        <taxon>Rhodobacterales</taxon>
        <taxon>Paracoccaceae</taxon>
        <taxon>Albimonas</taxon>
    </lineage>
</organism>
<feature type="compositionally biased region" description="Basic residues" evidence="4">
    <location>
        <begin position="335"/>
        <end position="344"/>
    </location>
</feature>
<feature type="binding site" evidence="3">
    <location>
        <position position="281"/>
    </location>
    <ligand>
        <name>Zn(2+)</name>
        <dbReference type="ChEBI" id="CHEBI:29105"/>
    </ligand>
</feature>
<dbReference type="PANTHER" id="PTHR11103:SF18">
    <property type="entry name" value="SLR1189 PROTEIN"/>
    <property type="match status" value="1"/>
</dbReference>
<keyword evidence="3" id="KW-0479">Metal-binding</keyword>
<name>A0A1H3B1Q6_9RHOB</name>
<dbReference type="EMBL" id="FNMZ01000004">
    <property type="protein sequence ID" value="SDX35324.1"/>
    <property type="molecule type" value="Genomic_DNA"/>
</dbReference>
<evidence type="ECO:0000256" key="1">
    <source>
        <dbReference type="ARBA" id="ARBA00022603"/>
    </source>
</evidence>
<dbReference type="OrthoDB" id="9803687at2"/>
<keyword evidence="1 3" id="KW-0489">Methyltransferase</keyword>
<feature type="domain" description="Hcy-binding" evidence="5">
    <location>
        <begin position="3"/>
        <end position="296"/>
    </location>
</feature>
<protein>
    <submittedName>
        <fullName evidence="6">5-methyltetrahydrofolate--homocysteine methyltransferase</fullName>
    </submittedName>
</protein>
<evidence type="ECO:0000259" key="5">
    <source>
        <dbReference type="PROSITE" id="PS50970"/>
    </source>
</evidence>
<keyword evidence="2 3" id="KW-0808">Transferase</keyword>
<dbReference type="Pfam" id="PF02574">
    <property type="entry name" value="S-methyl_trans"/>
    <property type="match status" value="1"/>
</dbReference>
<evidence type="ECO:0000313" key="7">
    <source>
        <dbReference type="Proteomes" id="UP000199118"/>
    </source>
</evidence>
<accession>A0A1H3B1Q6</accession>
<feature type="binding site" evidence="3">
    <location>
        <position position="282"/>
    </location>
    <ligand>
        <name>Zn(2+)</name>
        <dbReference type="ChEBI" id="CHEBI:29105"/>
    </ligand>
</feature>
<dbReference type="GO" id="GO:0046872">
    <property type="term" value="F:metal ion binding"/>
    <property type="evidence" value="ECO:0007669"/>
    <property type="project" value="UniProtKB-KW"/>
</dbReference>
<dbReference type="SUPFAM" id="SSF82282">
    <property type="entry name" value="Homocysteine S-methyltransferase"/>
    <property type="match status" value="1"/>
</dbReference>
<feature type="binding site" evidence="3">
    <location>
        <position position="214"/>
    </location>
    <ligand>
        <name>Zn(2+)</name>
        <dbReference type="ChEBI" id="CHEBI:29105"/>
    </ligand>
</feature>
<dbReference type="RefSeq" id="WP_092682938.1">
    <property type="nucleotide sequence ID" value="NZ_FNMZ01000004.1"/>
</dbReference>
<evidence type="ECO:0000313" key="6">
    <source>
        <dbReference type="EMBL" id="SDX35324.1"/>
    </source>
</evidence>
<dbReference type="GO" id="GO:0008168">
    <property type="term" value="F:methyltransferase activity"/>
    <property type="evidence" value="ECO:0007669"/>
    <property type="project" value="UniProtKB-UniRule"/>
</dbReference>
<gene>
    <name evidence="6" type="ORF">SAMN05444336_104388</name>
</gene>
<dbReference type="InterPro" id="IPR036589">
    <property type="entry name" value="HCY_dom_sf"/>
</dbReference>
<keyword evidence="3" id="KW-0862">Zinc</keyword>